<keyword evidence="12" id="KW-1185">Reference proteome</keyword>
<evidence type="ECO:0000259" key="9">
    <source>
        <dbReference type="PROSITE" id="PS51192"/>
    </source>
</evidence>
<evidence type="ECO:0000256" key="2">
    <source>
        <dbReference type="ARBA" id="ARBA00022763"/>
    </source>
</evidence>
<dbReference type="AlphaFoldDB" id="A0A923L269"/>
<organism evidence="11 12">
    <name type="scientific">Anaerofilum hominis</name>
    <dbReference type="NCBI Taxonomy" id="2763016"/>
    <lineage>
        <taxon>Bacteria</taxon>
        <taxon>Bacillati</taxon>
        <taxon>Bacillota</taxon>
        <taxon>Clostridia</taxon>
        <taxon>Eubacteriales</taxon>
        <taxon>Oscillospiraceae</taxon>
        <taxon>Anaerofilum</taxon>
    </lineage>
</organism>
<dbReference type="NCBIfam" id="NF008168">
    <property type="entry name" value="PRK10917.2-2"/>
    <property type="match status" value="1"/>
</dbReference>
<dbReference type="PROSITE" id="PS51194">
    <property type="entry name" value="HELICASE_CTER"/>
    <property type="match status" value="1"/>
</dbReference>
<evidence type="ECO:0000256" key="8">
    <source>
        <dbReference type="ARBA" id="ARBA00049819"/>
    </source>
</evidence>
<feature type="domain" description="Helicase C-terminal" evidence="10">
    <location>
        <begin position="450"/>
        <end position="616"/>
    </location>
</feature>
<keyword evidence="6" id="KW-0238">DNA-binding</keyword>
<dbReference type="Gene3D" id="3.40.50.300">
    <property type="entry name" value="P-loop containing nucleotide triphosphate hydrolases"/>
    <property type="match status" value="2"/>
</dbReference>
<dbReference type="EMBL" id="JACONZ010000005">
    <property type="protein sequence ID" value="MBC5582441.1"/>
    <property type="molecule type" value="Genomic_DNA"/>
</dbReference>
<dbReference type="SUPFAM" id="SSF50249">
    <property type="entry name" value="Nucleic acid-binding proteins"/>
    <property type="match status" value="1"/>
</dbReference>
<feature type="domain" description="Helicase ATP-binding" evidence="9">
    <location>
        <begin position="271"/>
        <end position="432"/>
    </location>
</feature>
<keyword evidence="1" id="KW-0547">Nucleotide-binding</keyword>
<dbReference type="RefSeq" id="WP_186888801.1">
    <property type="nucleotide sequence ID" value="NZ_JACONZ010000005.1"/>
</dbReference>
<dbReference type="InterPro" id="IPR047112">
    <property type="entry name" value="RecG/Mfd"/>
</dbReference>
<keyword evidence="2" id="KW-0227">DNA damage</keyword>
<evidence type="ECO:0000256" key="7">
    <source>
        <dbReference type="ARBA" id="ARBA00023204"/>
    </source>
</evidence>
<dbReference type="Pfam" id="PF17191">
    <property type="entry name" value="RecG_wedge"/>
    <property type="match status" value="1"/>
</dbReference>
<dbReference type="SUPFAM" id="SSF52540">
    <property type="entry name" value="P-loop containing nucleoside triphosphate hydrolases"/>
    <property type="match status" value="2"/>
</dbReference>
<dbReference type="InterPro" id="IPR045562">
    <property type="entry name" value="RecG_dom3_C"/>
</dbReference>
<dbReference type="PANTHER" id="PTHR47964:SF1">
    <property type="entry name" value="ATP-DEPENDENT DNA HELICASE HOMOLOG RECG, CHLOROPLASTIC"/>
    <property type="match status" value="1"/>
</dbReference>
<dbReference type="GO" id="GO:0003678">
    <property type="term" value="F:DNA helicase activity"/>
    <property type="evidence" value="ECO:0007669"/>
    <property type="project" value="TreeGrafter"/>
</dbReference>
<keyword evidence="7" id="KW-0234">DNA repair</keyword>
<accession>A0A923L269</accession>
<dbReference type="Pfam" id="PF19833">
    <property type="entry name" value="RecG_dom3_C"/>
    <property type="match status" value="1"/>
</dbReference>
<dbReference type="GO" id="GO:0003677">
    <property type="term" value="F:DNA binding"/>
    <property type="evidence" value="ECO:0007669"/>
    <property type="project" value="UniProtKB-KW"/>
</dbReference>
<evidence type="ECO:0000256" key="4">
    <source>
        <dbReference type="ARBA" id="ARBA00022806"/>
    </source>
</evidence>
<dbReference type="InterPro" id="IPR012340">
    <property type="entry name" value="NA-bd_OB-fold"/>
</dbReference>
<evidence type="ECO:0000256" key="1">
    <source>
        <dbReference type="ARBA" id="ARBA00022741"/>
    </source>
</evidence>
<name>A0A923L269_9FIRM</name>
<dbReference type="Gene3D" id="2.40.50.140">
    <property type="entry name" value="Nucleic acid-binding proteins"/>
    <property type="match status" value="1"/>
</dbReference>
<dbReference type="GO" id="GO:0005524">
    <property type="term" value="F:ATP binding"/>
    <property type="evidence" value="ECO:0007669"/>
    <property type="project" value="UniProtKB-KW"/>
</dbReference>
<sequence>MTLLSDSIQYLKGVGEKRAGQLARLGLFTVGDLLRFYPRDYIDYSLPYPLASAPYELPCVVRATVWGKQAPVRVRGGRTLYRVNAGDDTAGLLITFFNSPYAADKLEPEKDYLFYGRVGGGLGRREMVSPVFIPADSGTPLTAVYHLTGGVTSAYLSKLVKTALSGLAGTPGALADPLPEALRARYRLPELADALQGIHFPASRAEADGARRRFAFEELFCLELGMKLLRSRNRRASGAPMSRCDPEDFYASLPFAPTGAQRRAVAELCRDFGGQAPMNRLLQGDVGSGKTLVAAAGMAMAAANGYQSVLMAPTEILAAQHASTLEQMLRPLGLRVALLTGSVKGKARRALLAAVAAGEAEVVVGTHAVLGKDVSFARLGFAVVDEQHRFGVRQRGLLAEKAEDPHLLVMSATPIPRTLSLLLFGELDVSILDELPPGRTPVRTLAVGTALRARMYGFLEKQIAAGRQVFIVCPLIEQGDDASPAAAEMQAVTAYREEVAAKLLPGRRIGLLHGRLKAAEKAEVMRQFAQGELDALCSTTVVEVGVDVPNASVMVIENAERYGLSALHQLRGRVGRGAAESFCILVSDHDSPQVKERLAFLCRTSDGFAVAQYDLEHRGPGDFFGRRQHGLPTLRVADAASDARMIETAAAEAEALLAADPALNAPGHAALRREVDSLFREAGGTAVN</sequence>
<keyword evidence="4 11" id="KW-0347">Helicase</keyword>
<dbReference type="Pfam" id="PF00271">
    <property type="entry name" value="Helicase_C"/>
    <property type="match status" value="1"/>
</dbReference>
<dbReference type="InterPro" id="IPR027417">
    <property type="entry name" value="P-loop_NTPase"/>
</dbReference>
<comment type="caution">
    <text evidence="11">The sequence shown here is derived from an EMBL/GenBank/DDBJ whole genome shotgun (WGS) entry which is preliminary data.</text>
</comment>
<evidence type="ECO:0000313" key="11">
    <source>
        <dbReference type="EMBL" id="MBC5582441.1"/>
    </source>
</evidence>
<dbReference type="PROSITE" id="PS51192">
    <property type="entry name" value="HELICASE_ATP_BIND_1"/>
    <property type="match status" value="1"/>
</dbReference>
<gene>
    <name evidence="11" type="primary">recG</name>
    <name evidence="11" type="ORF">H8S23_13085</name>
</gene>
<keyword evidence="3" id="KW-0378">Hydrolase</keyword>
<proteinExistence type="predicted"/>
<evidence type="ECO:0000256" key="5">
    <source>
        <dbReference type="ARBA" id="ARBA00022840"/>
    </source>
</evidence>
<evidence type="ECO:0000259" key="10">
    <source>
        <dbReference type="PROSITE" id="PS51194"/>
    </source>
</evidence>
<dbReference type="GO" id="GO:0016787">
    <property type="term" value="F:hydrolase activity"/>
    <property type="evidence" value="ECO:0007669"/>
    <property type="project" value="UniProtKB-KW"/>
</dbReference>
<evidence type="ECO:0000256" key="6">
    <source>
        <dbReference type="ARBA" id="ARBA00023125"/>
    </source>
</evidence>
<dbReference type="SMART" id="SM00490">
    <property type="entry name" value="HELICc"/>
    <property type="match status" value="1"/>
</dbReference>
<evidence type="ECO:0000256" key="3">
    <source>
        <dbReference type="ARBA" id="ARBA00022801"/>
    </source>
</evidence>
<dbReference type="SMART" id="SM00487">
    <property type="entry name" value="DEXDc"/>
    <property type="match status" value="1"/>
</dbReference>
<dbReference type="PANTHER" id="PTHR47964">
    <property type="entry name" value="ATP-DEPENDENT DNA HELICASE HOMOLOG RECG, CHLOROPLASTIC"/>
    <property type="match status" value="1"/>
</dbReference>
<dbReference type="Pfam" id="PF00270">
    <property type="entry name" value="DEAD"/>
    <property type="match status" value="1"/>
</dbReference>
<dbReference type="InterPro" id="IPR033454">
    <property type="entry name" value="RecG_wedge"/>
</dbReference>
<dbReference type="GO" id="GO:0006281">
    <property type="term" value="P:DNA repair"/>
    <property type="evidence" value="ECO:0007669"/>
    <property type="project" value="UniProtKB-KW"/>
</dbReference>
<keyword evidence="5" id="KW-0067">ATP-binding</keyword>
<evidence type="ECO:0000313" key="12">
    <source>
        <dbReference type="Proteomes" id="UP000659630"/>
    </source>
</evidence>
<dbReference type="InterPro" id="IPR014001">
    <property type="entry name" value="Helicase_ATP-bd"/>
</dbReference>
<reference evidence="11" key="1">
    <citation type="submission" date="2020-08" db="EMBL/GenBank/DDBJ databases">
        <title>Genome public.</title>
        <authorList>
            <person name="Liu C."/>
            <person name="Sun Q."/>
        </authorList>
    </citation>
    <scope>NUCLEOTIDE SEQUENCE</scope>
    <source>
        <strain evidence="11">BX8</strain>
    </source>
</reference>
<protein>
    <recommendedName>
        <fullName evidence="8">Probable DNA 3'-5' helicase RecG</fullName>
    </recommendedName>
</protein>
<dbReference type="InterPro" id="IPR011545">
    <property type="entry name" value="DEAD/DEAH_box_helicase_dom"/>
</dbReference>
<dbReference type="NCBIfam" id="NF008165">
    <property type="entry name" value="PRK10917.1-3"/>
    <property type="match status" value="1"/>
</dbReference>
<dbReference type="Proteomes" id="UP000659630">
    <property type="component" value="Unassembled WGS sequence"/>
</dbReference>
<dbReference type="InterPro" id="IPR001650">
    <property type="entry name" value="Helicase_C-like"/>
</dbReference>